<dbReference type="InterPro" id="IPR000056">
    <property type="entry name" value="Ribul_P_3_epim-like"/>
</dbReference>
<dbReference type="AlphaFoldDB" id="A0A645C525"/>
<accession>A0A645C525</accession>
<proteinExistence type="predicted"/>
<organism evidence="3">
    <name type="scientific">bioreactor metagenome</name>
    <dbReference type="NCBI Taxonomy" id="1076179"/>
    <lineage>
        <taxon>unclassified sequences</taxon>
        <taxon>metagenomes</taxon>
        <taxon>ecological metagenomes</taxon>
    </lineage>
</organism>
<dbReference type="GO" id="GO:0046872">
    <property type="term" value="F:metal ion binding"/>
    <property type="evidence" value="ECO:0007669"/>
    <property type="project" value="UniProtKB-KW"/>
</dbReference>
<protein>
    <submittedName>
        <fullName evidence="3">Ribulose-phosphate 3-epimerase</fullName>
        <ecNumber evidence="3">5.1.3.1</ecNumber>
    </submittedName>
</protein>
<keyword evidence="1" id="KW-0479">Metal-binding</keyword>
<dbReference type="Gene3D" id="3.20.20.70">
    <property type="entry name" value="Aldolase class I"/>
    <property type="match status" value="1"/>
</dbReference>
<dbReference type="SUPFAM" id="SSF51366">
    <property type="entry name" value="Ribulose-phoshate binding barrel"/>
    <property type="match status" value="1"/>
</dbReference>
<dbReference type="Pfam" id="PF00834">
    <property type="entry name" value="Ribul_P_3_epim"/>
    <property type="match status" value="1"/>
</dbReference>
<dbReference type="PANTHER" id="PTHR11749">
    <property type="entry name" value="RIBULOSE-5-PHOSPHATE-3-EPIMERASE"/>
    <property type="match status" value="1"/>
</dbReference>
<dbReference type="GO" id="GO:0004750">
    <property type="term" value="F:D-ribulose-phosphate 3-epimerase activity"/>
    <property type="evidence" value="ECO:0007669"/>
    <property type="project" value="UniProtKB-EC"/>
</dbReference>
<evidence type="ECO:0000313" key="3">
    <source>
        <dbReference type="EMBL" id="MPM72896.1"/>
    </source>
</evidence>
<dbReference type="InterPro" id="IPR013785">
    <property type="entry name" value="Aldolase_TIM"/>
</dbReference>
<name>A0A645C525_9ZZZZ</name>
<dbReference type="GO" id="GO:0005975">
    <property type="term" value="P:carbohydrate metabolic process"/>
    <property type="evidence" value="ECO:0007669"/>
    <property type="project" value="InterPro"/>
</dbReference>
<dbReference type="InterPro" id="IPR011060">
    <property type="entry name" value="RibuloseP-bd_barrel"/>
</dbReference>
<sequence length="195" mass="21868">MKYNWDNVDAIHIDIMDGICVPLKGLQISEVEAINKSIAIPIDLHLMVVNQRKYLQRLLGLSNLHVVIVTIENFTKELIRELLREIKNAGKIPGIAIWPNTDISKILDFAILCEVLLVMSTEAGVSQSLYIENTVHRIQQIQKILPSNIALWVDGGMNRNRAMELQGVGAEGFVFGRTFFDSLQTPGILSIKGNY</sequence>
<evidence type="ECO:0000256" key="2">
    <source>
        <dbReference type="ARBA" id="ARBA00023235"/>
    </source>
</evidence>
<gene>
    <name evidence="3" type="primary">rpe_34</name>
    <name evidence="3" type="ORF">SDC9_119872</name>
</gene>
<comment type="caution">
    <text evidence="3">The sequence shown here is derived from an EMBL/GenBank/DDBJ whole genome shotgun (WGS) entry which is preliminary data.</text>
</comment>
<evidence type="ECO:0000256" key="1">
    <source>
        <dbReference type="ARBA" id="ARBA00022723"/>
    </source>
</evidence>
<reference evidence="3" key="1">
    <citation type="submission" date="2019-08" db="EMBL/GenBank/DDBJ databases">
        <authorList>
            <person name="Kucharzyk K."/>
            <person name="Murdoch R.W."/>
            <person name="Higgins S."/>
            <person name="Loffler F."/>
        </authorList>
    </citation>
    <scope>NUCLEOTIDE SEQUENCE</scope>
</reference>
<dbReference type="EMBL" id="VSSQ01025026">
    <property type="protein sequence ID" value="MPM72896.1"/>
    <property type="molecule type" value="Genomic_DNA"/>
</dbReference>
<keyword evidence="2 3" id="KW-0413">Isomerase</keyword>
<dbReference type="EC" id="5.1.3.1" evidence="3"/>